<feature type="compositionally biased region" description="Low complexity" evidence="1">
    <location>
        <begin position="511"/>
        <end position="540"/>
    </location>
</feature>
<name>A0A8H7DAY4_9AGAR</name>
<organism evidence="2 3">
    <name type="scientific">Mycena venus</name>
    <dbReference type="NCBI Taxonomy" id="2733690"/>
    <lineage>
        <taxon>Eukaryota</taxon>
        <taxon>Fungi</taxon>
        <taxon>Dikarya</taxon>
        <taxon>Basidiomycota</taxon>
        <taxon>Agaricomycotina</taxon>
        <taxon>Agaricomycetes</taxon>
        <taxon>Agaricomycetidae</taxon>
        <taxon>Agaricales</taxon>
        <taxon>Marasmiineae</taxon>
        <taxon>Mycenaceae</taxon>
        <taxon>Mycena</taxon>
    </lineage>
</organism>
<feature type="compositionally biased region" description="Basic residues" evidence="1">
    <location>
        <begin position="476"/>
        <end position="485"/>
    </location>
</feature>
<evidence type="ECO:0000313" key="2">
    <source>
        <dbReference type="EMBL" id="KAF7368799.1"/>
    </source>
</evidence>
<gene>
    <name evidence="2" type="ORF">MVEN_00205000</name>
</gene>
<feature type="region of interest" description="Disordered" evidence="1">
    <location>
        <begin position="380"/>
        <end position="409"/>
    </location>
</feature>
<dbReference type="Proteomes" id="UP000620124">
    <property type="component" value="Unassembled WGS sequence"/>
</dbReference>
<dbReference type="AlphaFoldDB" id="A0A8H7DAY4"/>
<feature type="compositionally biased region" description="Polar residues" evidence="1">
    <location>
        <begin position="486"/>
        <end position="495"/>
    </location>
</feature>
<evidence type="ECO:0000256" key="1">
    <source>
        <dbReference type="SAM" id="MobiDB-lite"/>
    </source>
</evidence>
<comment type="caution">
    <text evidence="2">The sequence shown here is derived from an EMBL/GenBank/DDBJ whole genome shotgun (WGS) entry which is preliminary data.</text>
</comment>
<reference evidence="2" key="1">
    <citation type="submission" date="2020-05" db="EMBL/GenBank/DDBJ databases">
        <title>Mycena genomes resolve the evolution of fungal bioluminescence.</title>
        <authorList>
            <person name="Tsai I.J."/>
        </authorList>
    </citation>
    <scope>NUCLEOTIDE SEQUENCE</scope>
    <source>
        <strain evidence="2">CCC161011</strain>
    </source>
</reference>
<dbReference type="EMBL" id="JACAZI010000002">
    <property type="protein sequence ID" value="KAF7368799.1"/>
    <property type="molecule type" value="Genomic_DNA"/>
</dbReference>
<keyword evidence="3" id="KW-1185">Reference proteome</keyword>
<accession>A0A8H7DAY4</accession>
<proteinExistence type="predicted"/>
<evidence type="ECO:0000313" key="3">
    <source>
        <dbReference type="Proteomes" id="UP000620124"/>
    </source>
</evidence>
<feature type="region of interest" description="Disordered" evidence="1">
    <location>
        <begin position="474"/>
        <end position="550"/>
    </location>
</feature>
<protein>
    <submittedName>
        <fullName evidence="2">Uncharacterized protein</fullName>
    </submittedName>
</protein>
<dbReference type="OrthoDB" id="3065944at2759"/>
<feature type="region of interest" description="Disordered" evidence="1">
    <location>
        <begin position="195"/>
        <end position="215"/>
    </location>
</feature>
<feature type="compositionally biased region" description="Basic and acidic residues" evidence="1">
    <location>
        <begin position="541"/>
        <end position="550"/>
    </location>
</feature>
<sequence length="583" mass="63498">MSSTNSDDEDHLQTRTNGCMPTVEVNLRALELEFDKQLESVMDNLFGDEYASLYDLEPIETTITPLVDVTIANNVTNATLSTGVAHLRAPTVINHSLDDRSTTNTYTAAKNARNSVANGSIHMGTSGSHSSGHDNAVTIRSTRMPAPPIVQSDYGPAKLALRTTSSTREDSTIVRSTKIGTPSAPQCSIHSKPVVNSETVTRPTNSAEVRSRTETAPLTSGVGVFAEAVPNIANAHGRGALDSSADFTAPKFSSLPQPHATPSFSQFHHFSSHSTQPTATKTFENSSTGVINEDIEMSSSELCLPLSEILRGVPGGSLQAAHNQTLVMHEIRRQPNASPFSWVSGDQTRSNAALFSFSASGYVAQASMLPSYSMSQPATISPAQLAPDSNHTHLGPSSPPLPQPSIFELLHNEPPHPMTFPRPGAYIVPPVTVPDRVWQEEIARERLRHSENSPKPSKRSRLFSPYFLRTPLVMKNAHRNKKSRTNRFSSHTSNGRLDYDDSQDKTPPWMSSRASSPAFSCSSEVSSTSSGSSSSTSTYSYERKLSSPPPFRERLQRFTAPIEEYRGVFGALRSMSWLWSRQA</sequence>